<accession>A0A392SUX2</accession>
<protein>
    <submittedName>
        <fullName evidence="1">Uncharacterized protein</fullName>
    </submittedName>
</protein>
<proteinExistence type="predicted"/>
<sequence>RVVVSVRRFVDLVCFRSCRRFPLCRSSVLGLA</sequence>
<reference evidence="1 2" key="1">
    <citation type="journal article" date="2018" name="Front. Plant Sci.">
        <title>Red Clover (Trifolium pratense) and Zigzag Clover (T. medium) - A Picture of Genomic Similarities and Differences.</title>
        <authorList>
            <person name="Dluhosova J."/>
            <person name="Istvanek J."/>
            <person name="Nedelnik J."/>
            <person name="Repkova J."/>
        </authorList>
    </citation>
    <scope>NUCLEOTIDE SEQUENCE [LARGE SCALE GENOMIC DNA]</scope>
    <source>
        <strain evidence="2">cv. 10/8</strain>
        <tissue evidence="1">Leaf</tissue>
    </source>
</reference>
<dbReference type="AlphaFoldDB" id="A0A392SUX2"/>
<dbReference type="Proteomes" id="UP000265520">
    <property type="component" value="Unassembled WGS sequence"/>
</dbReference>
<name>A0A392SUX2_9FABA</name>
<feature type="non-terminal residue" evidence="1">
    <location>
        <position position="1"/>
    </location>
</feature>
<organism evidence="1 2">
    <name type="scientific">Trifolium medium</name>
    <dbReference type="NCBI Taxonomy" id="97028"/>
    <lineage>
        <taxon>Eukaryota</taxon>
        <taxon>Viridiplantae</taxon>
        <taxon>Streptophyta</taxon>
        <taxon>Embryophyta</taxon>
        <taxon>Tracheophyta</taxon>
        <taxon>Spermatophyta</taxon>
        <taxon>Magnoliopsida</taxon>
        <taxon>eudicotyledons</taxon>
        <taxon>Gunneridae</taxon>
        <taxon>Pentapetalae</taxon>
        <taxon>rosids</taxon>
        <taxon>fabids</taxon>
        <taxon>Fabales</taxon>
        <taxon>Fabaceae</taxon>
        <taxon>Papilionoideae</taxon>
        <taxon>50 kb inversion clade</taxon>
        <taxon>NPAAA clade</taxon>
        <taxon>Hologalegina</taxon>
        <taxon>IRL clade</taxon>
        <taxon>Trifolieae</taxon>
        <taxon>Trifolium</taxon>
    </lineage>
</organism>
<keyword evidence="2" id="KW-1185">Reference proteome</keyword>
<evidence type="ECO:0000313" key="1">
    <source>
        <dbReference type="EMBL" id="MCI52449.1"/>
    </source>
</evidence>
<comment type="caution">
    <text evidence="1">The sequence shown here is derived from an EMBL/GenBank/DDBJ whole genome shotgun (WGS) entry which is preliminary data.</text>
</comment>
<evidence type="ECO:0000313" key="2">
    <source>
        <dbReference type="Proteomes" id="UP000265520"/>
    </source>
</evidence>
<dbReference type="EMBL" id="LXQA010447365">
    <property type="protein sequence ID" value="MCI52449.1"/>
    <property type="molecule type" value="Genomic_DNA"/>
</dbReference>